<dbReference type="RefSeq" id="XP_038073993.1">
    <property type="nucleotide sequence ID" value="XM_038218065.1"/>
</dbReference>
<dbReference type="OMA" id="NIEGRTW"/>
<proteinExistence type="predicted"/>
<dbReference type="GeneID" id="119742048"/>
<dbReference type="SUPFAM" id="SSF103473">
    <property type="entry name" value="MFS general substrate transporter"/>
    <property type="match status" value="1"/>
</dbReference>
<keyword evidence="2 6" id="KW-0812">Transmembrane</keyword>
<feature type="transmembrane region" description="Helical" evidence="6">
    <location>
        <begin position="324"/>
        <end position="350"/>
    </location>
</feature>
<evidence type="ECO:0000313" key="9">
    <source>
        <dbReference type="Proteomes" id="UP000887568"/>
    </source>
</evidence>
<feature type="transmembrane region" description="Helical" evidence="6">
    <location>
        <begin position="455"/>
        <end position="475"/>
    </location>
</feature>
<protein>
    <recommendedName>
        <fullName evidence="7">Major facilitator superfamily (MFS) profile domain-containing protein</fullName>
    </recommendedName>
</protein>
<dbReference type="AlphaFoldDB" id="A0A914BCN7"/>
<feature type="transmembrane region" description="Helical" evidence="6">
    <location>
        <begin position="138"/>
        <end position="158"/>
    </location>
</feature>
<dbReference type="PANTHER" id="PTHR23507:SF1">
    <property type="entry name" value="FI18259P1-RELATED"/>
    <property type="match status" value="1"/>
</dbReference>
<dbReference type="PANTHER" id="PTHR23507">
    <property type="entry name" value="ZGC:174356"/>
    <property type="match status" value="1"/>
</dbReference>
<dbReference type="PROSITE" id="PS50850">
    <property type="entry name" value="MFS"/>
    <property type="match status" value="1"/>
</dbReference>
<dbReference type="EnsemblMetazoa" id="XM_038218065.1">
    <property type="protein sequence ID" value="XP_038073993.1"/>
    <property type="gene ID" value="LOC119742048"/>
</dbReference>
<sequence length="542" mass="59736">MGPGTRSEAARTVMESLHVVTVEPIMFVLSMTNYMRTPASQLLVLHKVCIQSYNDTVCGDVDEKSAAVENDVQANAAHWNFLLKMALFIPGAIVSSLYGPLSDRLGRRMFLIIPSLGSILGAVSFLFQTYFPMMPLDYLIASEIAVGLSGNVVTAYIIAKSYLCDVTDGTNRTKRLGVMKAMSHIGGPIGAFLSGVLIDMKGFAPVYFILAGIHVLVVLYVVFWLEETVDYESDQELSSGGDEDDTSEDEERAEDEEIETKGKEEPQAGQEKVEKEGEADDGKRERFWGETRDSIRQSFREVWKSLRSMLLVCFRERLGCRRKYLLLAMLIGIIHNICSTAEMDLIVLYTKHSPLNWTATTIGVFISVRTALKAATLVLGLPAIFKIVKNHSMQLDLGLTSIGIISTSAALTMIAFAKSTTVMMIAAAVGMLVSFPSVTITSIKSKLVEPQEYGSLFAVTALIQTLTSVASSGLFNNLYAALLPIWPGLPFLVTVGFYALSLLLVLYIWYDVKVQSKEEELMTDRPGPKYKELKNIEDGKTD</sequence>
<evidence type="ECO:0000256" key="3">
    <source>
        <dbReference type="ARBA" id="ARBA00022989"/>
    </source>
</evidence>
<feature type="transmembrane region" description="Helical" evidence="6">
    <location>
        <begin position="81"/>
        <end position="98"/>
    </location>
</feature>
<dbReference type="Gene3D" id="1.20.1250.20">
    <property type="entry name" value="MFS general substrate transporter like domains"/>
    <property type="match status" value="1"/>
</dbReference>
<dbReference type="Pfam" id="PF07690">
    <property type="entry name" value="MFS_1"/>
    <property type="match status" value="1"/>
</dbReference>
<evidence type="ECO:0000256" key="4">
    <source>
        <dbReference type="ARBA" id="ARBA00023136"/>
    </source>
</evidence>
<evidence type="ECO:0000256" key="2">
    <source>
        <dbReference type="ARBA" id="ARBA00022692"/>
    </source>
</evidence>
<keyword evidence="3 6" id="KW-1133">Transmembrane helix</keyword>
<reference evidence="8" key="1">
    <citation type="submission" date="2022-11" db="UniProtKB">
        <authorList>
            <consortium name="EnsemblMetazoa"/>
        </authorList>
    </citation>
    <scope>IDENTIFICATION</scope>
</reference>
<feature type="region of interest" description="Disordered" evidence="5">
    <location>
        <begin position="234"/>
        <end position="284"/>
    </location>
</feature>
<evidence type="ECO:0000256" key="1">
    <source>
        <dbReference type="ARBA" id="ARBA00004141"/>
    </source>
</evidence>
<feature type="transmembrane region" description="Helical" evidence="6">
    <location>
        <begin position="422"/>
        <end position="443"/>
    </location>
</feature>
<feature type="transmembrane region" description="Helical" evidence="6">
    <location>
        <begin position="487"/>
        <end position="510"/>
    </location>
</feature>
<dbReference type="OrthoDB" id="419734at2759"/>
<keyword evidence="9" id="KW-1185">Reference proteome</keyword>
<name>A0A914BCN7_PATMI</name>
<feature type="domain" description="Major facilitator superfamily (MFS) profile" evidence="7">
    <location>
        <begin position="25"/>
        <end position="513"/>
    </location>
</feature>
<accession>A0A914BCN7</accession>
<feature type="transmembrane region" description="Helical" evidence="6">
    <location>
        <begin position="110"/>
        <end position="132"/>
    </location>
</feature>
<evidence type="ECO:0000256" key="6">
    <source>
        <dbReference type="SAM" id="Phobius"/>
    </source>
</evidence>
<dbReference type="InterPro" id="IPR036259">
    <property type="entry name" value="MFS_trans_sf"/>
</dbReference>
<organism evidence="8 9">
    <name type="scientific">Patiria miniata</name>
    <name type="common">Bat star</name>
    <name type="synonym">Asterina miniata</name>
    <dbReference type="NCBI Taxonomy" id="46514"/>
    <lineage>
        <taxon>Eukaryota</taxon>
        <taxon>Metazoa</taxon>
        <taxon>Echinodermata</taxon>
        <taxon>Eleutherozoa</taxon>
        <taxon>Asterozoa</taxon>
        <taxon>Asteroidea</taxon>
        <taxon>Valvatacea</taxon>
        <taxon>Valvatida</taxon>
        <taxon>Asterinidae</taxon>
        <taxon>Patiria</taxon>
    </lineage>
</organism>
<feature type="compositionally biased region" description="Acidic residues" evidence="5">
    <location>
        <begin position="234"/>
        <end position="258"/>
    </location>
</feature>
<keyword evidence="4 6" id="KW-0472">Membrane</keyword>
<feature type="compositionally biased region" description="Basic and acidic residues" evidence="5">
    <location>
        <begin position="259"/>
        <end position="284"/>
    </location>
</feature>
<evidence type="ECO:0000259" key="7">
    <source>
        <dbReference type="PROSITE" id="PS50850"/>
    </source>
</evidence>
<evidence type="ECO:0000256" key="5">
    <source>
        <dbReference type="SAM" id="MobiDB-lite"/>
    </source>
</evidence>
<feature type="transmembrane region" description="Helical" evidence="6">
    <location>
        <begin position="362"/>
        <end position="385"/>
    </location>
</feature>
<feature type="transmembrane region" description="Helical" evidence="6">
    <location>
        <begin position="204"/>
        <end position="225"/>
    </location>
</feature>
<comment type="subcellular location">
    <subcellularLocation>
        <location evidence="1">Membrane</location>
        <topology evidence="1">Multi-pass membrane protein</topology>
    </subcellularLocation>
</comment>
<evidence type="ECO:0000313" key="8">
    <source>
        <dbReference type="EnsemblMetazoa" id="XP_038073993.1"/>
    </source>
</evidence>
<dbReference type="InterPro" id="IPR020846">
    <property type="entry name" value="MFS_dom"/>
</dbReference>
<dbReference type="GO" id="GO:0016020">
    <property type="term" value="C:membrane"/>
    <property type="evidence" value="ECO:0007669"/>
    <property type="project" value="UniProtKB-SubCell"/>
</dbReference>
<feature type="transmembrane region" description="Helical" evidence="6">
    <location>
        <begin position="397"/>
        <end position="416"/>
    </location>
</feature>
<feature type="transmembrane region" description="Helical" evidence="6">
    <location>
        <begin position="178"/>
        <end position="198"/>
    </location>
</feature>
<dbReference type="InterPro" id="IPR011701">
    <property type="entry name" value="MFS"/>
</dbReference>
<dbReference type="Proteomes" id="UP000887568">
    <property type="component" value="Unplaced"/>
</dbReference>
<dbReference type="GO" id="GO:0022857">
    <property type="term" value="F:transmembrane transporter activity"/>
    <property type="evidence" value="ECO:0007669"/>
    <property type="project" value="InterPro"/>
</dbReference>